<evidence type="ECO:0000313" key="3">
    <source>
        <dbReference type="Proteomes" id="UP000316921"/>
    </source>
</evidence>
<keyword evidence="3" id="KW-1185">Reference proteome</keyword>
<gene>
    <name evidence="2" type="ORF">Pla133_52310</name>
</gene>
<dbReference type="InterPro" id="IPR045584">
    <property type="entry name" value="Pilin-like"/>
</dbReference>
<dbReference type="Pfam" id="PF08334">
    <property type="entry name" value="T2SSG"/>
    <property type="match status" value="1"/>
</dbReference>
<evidence type="ECO:0000313" key="2">
    <source>
        <dbReference type="EMBL" id="QDU70108.1"/>
    </source>
</evidence>
<sequence length="853" mass="89522">MAGRPGQRDDDNRFPSDPMTPTLLCLALIASSQATEPPRDHATLHPADATYFGQILDFAAVGQAYGDAPMTRMLRDESLLEFVEQAIGIEIDPSQVDPAVGFQMLLAQLPPAAIAMGVDEMLADARSASISATVGDGAVEALVDGMRHMLASLELEQLASSVERDLAFAATGAQPDIARATVDDPGLAVDPWGRAYALELIEDIGPVLCSLGSDGARGGAGTAADIERPLAGHGADVVMSEGLMDGYLAEIGLQVVIEFDSEVTPRQIMDMVISEAGGAAGEAQGFFVRDVTLGGVDAKALAVSMVEDGVKLNLFLVQNGTTIVLGGFQNGLEHFAASLSQPSLASDPDYRRTMEGLPAASGTPISSTFTRVSQWTLAMDAAKQILDSGALEVFARENPELAQFAPLAGILRGFEFDDRPSISRTTLAADGFVTQTYHHGEGAPCAIMPGGTIERSRFAEVGADAAMVWAADINLSAAYDGLLEMAAAASGTARPELESELVAALGTDPRADLLPHLGTHLTVAMDPVRGIGAPKLMGYLDLHDADRAAAGIDRLFSGMAQVSGGELGATLKPYRKMPLARMDIREFSFVEPSAGIVGNRLVLGLSGVHVKKELRRLADGELEDNEVGDLTRVPLPAGTTSFTYVDWAGIVGAAYDAGRALASLAGGFVDQLPFDPETLPPGSIFTTYLPPMVRTVVPTEDGELTTTHKAVGPEFWLLLEGGAAAAGLLAQQAVPVPMPSDYEEQAWESSWEVEAVALESGNTDLAVVELRTGLEIYRLEHGGTYPASLADLLVPSDNFPRGALDGNPVPTDGWGREFAYAAAEGGSGYTLWSFGANGVDEGGRGDDVAVNER</sequence>
<reference evidence="2 3" key="1">
    <citation type="submission" date="2019-02" db="EMBL/GenBank/DDBJ databases">
        <title>Deep-cultivation of Planctomycetes and their phenomic and genomic characterization uncovers novel biology.</title>
        <authorList>
            <person name="Wiegand S."/>
            <person name="Jogler M."/>
            <person name="Boedeker C."/>
            <person name="Pinto D."/>
            <person name="Vollmers J."/>
            <person name="Rivas-Marin E."/>
            <person name="Kohn T."/>
            <person name="Peeters S.H."/>
            <person name="Heuer A."/>
            <person name="Rast P."/>
            <person name="Oberbeckmann S."/>
            <person name="Bunk B."/>
            <person name="Jeske O."/>
            <person name="Meyerdierks A."/>
            <person name="Storesund J.E."/>
            <person name="Kallscheuer N."/>
            <person name="Luecker S."/>
            <person name="Lage O.M."/>
            <person name="Pohl T."/>
            <person name="Merkel B.J."/>
            <person name="Hornburger P."/>
            <person name="Mueller R.-W."/>
            <person name="Bruemmer F."/>
            <person name="Labrenz M."/>
            <person name="Spormann A.M."/>
            <person name="Op den Camp H."/>
            <person name="Overmann J."/>
            <person name="Amann R."/>
            <person name="Jetten M.S.M."/>
            <person name="Mascher T."/>
            <person name="Medema M.H."/>
            <person name="Devos D.P."/>
            <person name="Kaster A.-K."/>
            <person name="Ovreas L."/>
            <person name="Rohde M."/>
            <person name="Galperin M.Y."/>
            <person name="Jogler C."/>
        </authorList>
    </citation>
    <scope>NUCLEOTIDE SEQUENCE [LARGE SCALE GENOMIC DNA]</scope>
    <source>
        <strain evidence="2 3">Pla133</strain>
    </source>
</reference>
<organism evidence="2 3">
    <name type="scientific">Engelhardtia mirabilis</name>
    <dbReference type="NCBI Taxonomy" id="2528011"/>
    <lineage>
        <taxon>Bacteria</taxon>
        <taxon>Pseudomonadati</taxon>
        <taxon>Planctomycetota</taxon>
        <taxon>Planctomycetia</taxon>
        <taxon>Planctomycetia incertae sedis</taxon>
        <taxon>Engelhardtia</taxon>
    </lineage>
</organism>
<dbReference type="Gene3D" id="3.30.700.10">
    <property type="entry name" value="Glycoprotein, Type 4 Pilin"/>
    <property type="match status" value="1"/>
</dbReference>
<dbReference type="KEGG" id="pbap:Pla133_52310"/>
<feature type="domain" description="Type II secretion system protein GspG C-terminal" evidence="1">
    <location>
        <begin position="763"/>
        <end position="850"/>
    </location>
</feature>
<dbReference type="EMBL" id="CP036287">
    <property type="protein sequence ID" value="QDU70108.1"/>
    <property type="molecule type" value="Genomic_DNA"/>
</dbReference>
<dbReference type="AlphaFoldDB" id="A0A518BT17"/>
<name>A0A518BT17_9BACT</name>
<dbReference type="SUPFAM" id="SSF54523">
    <property type="entry name" value="Pili subunits"/>
    <property type="match status" value="1"/>
</dbReference>
<evidence type="ECO:0000259" key="1">
    <source>
        <dbReference type="Pfam" id="PF08334"/>
    </source>
</evidence>
<dbReference type="Proteomes" id="UP000316921">
    <property type="component" value="Chromosome"/>
</dbReference>
<dbReference type="InterPro" id="IPR013545">
    <property type="entry name" value="T2SS_protein-GspG_C"/>
</dbReference>
<accession>A0A518BT17</accession>
<protein>
    <submittedName>
        <fullName evidence="2">Bacterial type II secretion system protein G</fullName>
    </submittedName>
</protein>
<proteinExistence type="predicted"/>